<comment type="caution">
    <text evidence="1">The sequence shown here is derived from an EMBL/GenBank/DDBJ whole genome shotgun (WGS) entry which is preliminary data.</text>
</comment>
<protein>
    <submittedName>
        <fullName evidence="1">Uncharacterized protein</fullName>
    </submittedName>
</protein>
<proteinExistence type="predicted"/>
<dbReference type="AlphaFoldDB" id="A0A0F3NKK7"/>
<name>A0A0F3NKK7_ANAPH</name>
<sequence>MKFGGDKTHGVGTVDYTKQLSIVCVPVNLGQISDIPPRSMV</sequence>
<gene>
    <name evidence="1" type="ORF">EPHNCH_0261</name>
</gene>
<evidence type="ECO:0000313" key="2">
    <source>
        <dbReference type="Proteomes" id="UP000033754"/>
    </source>
</evidence>
<evidence type="ECO:0000313" key="1">
    <source>
        <dbReference type="EMBL" id="KJV68311.1"/>
    </source>
</evidence>
<dbReference type="Proteomes" id="UP000033754">
    <property type="component" value="Unassembled WGS sequence"/>
</dbReference>
<accession>A0A0F3NKK7</accession>
<reference evidence="1 2" key="1">
    <citation type="submission" date="2015-01" db="EMBL/GenBank/DDBJ databases">
        <title>Genome Sequencing of Rickettsiales.</title>
        <authorList>
            <person name="Daugherty S.C."/>
            <person name="Su Q."/>
            <person name="Abolude K."/>
            <person name="Beier-Sexton M."/>
            <person name="Carlyon J.A."/>
            <person name="Carter R."/>
            <person name="Day N.P."/>
            <person name="Dumler S.J."/>
            <person name="Dyachenko V."/>
            <person name="Godinez A."/>
            <person name="Kurtti T.J."/>
            <person name="Lichay M."/>
            <person name="Mullins K.E."/>
            <person name="Ott S."/>
            <person name="Pappas-Brown V."/>
            <person name="Paris D.H."/>
            <person name="Patel P."/>
            <person name="Richards A.L."/>
            <person name="Sadzewicz L."/>
            <person name="Sears K."/>
            <person name="Seidman D."/>
            <person name="Sengamalay N."/>
            <person name="Stenos J."/>
            <person name="Tallon L.J."/>
            <person name="Vincent G."/>
            <person name="Fraser C.M."/>
            <person name="Munderloh U."/>
            <person name="Dunning-Hotopp J.C."/>
        </authorList>
    </citation>
    <scope>NUCLEOTIDE SEQUENCE [LARGE SCALE GENOMIC DNA]</scope>
    <source>
        <strain evidence="1 2">NCH-1</strain>
    </source>
</reference>
<organism evidence="1 2">
    <name type="scientific">Anaplasma phagocytophilum str. NCH-1</name>
    <dbReference type="NCBI Taxonomy" id="1359161"/>
    <lineage>
        <taxon>Bacteria</taxon>
        <taxon>Pseudomonadati</taxon>
        <taxon>Pseudomonadota</taxon>
        <taxon>Alphaproteobacteria</taxon>
        <taxon>Rickettsiales</taxon>
        <taxon>Anaplasmataceae</taxon>
        <taxon>Anaplasma</taxon>
        <taxon>phagocytophilum group</taxon>
    </lineage>
</organism>
<dbReference type="EMBL" id="LANT01000001">
    <property type="protein sequence ID" value="KJV68311.1"/>
    <property type="molecule type" value="Genomic_DNA"/>
</dbReference>
<dbReference type="PATRIC" id="fig|1359161.3.peg.273"/>